<gene>
    <name evidence="1" type="ORF">H1P_4020007</name>
</gene>
<dbReference type="RefSeq" id="WP_144874923.1">
    <property type="nucleotide sequence ID" value="NZ_LR214138.1"/>
</dbReference>
<organism evidence="1 2">
    <name type="scientific">Hyella patelloides LEGE 07179</name>
    <dbReference type="NCBI Taxonomy" id="945734"/>
    <lineage>
        <taxon>Bacteria</taxon>
        <taxon>Bacillati</taxon>
        <taxon>Cyanobacteriota</taxon>
        <taxon>Cyanophyceae</taxon>
        <taxon>Pleurocapsales</taxon>
        <taxon>Hyellaceae</taxon>
        <taxon>Hyella</taxon>
    </lineage>
</organism>
<evidence type="ECO:0000313" key="2">
    <source>
        <dbReference type="Proteomes" id="UP000320055"/>
    </source>
</evidence>
<protein>
    <submittedName>
        <fullName evidence="1">Uncharacterized protein</fullName>
    </submittedName>
</protein>
<name>A0A563VXE8_9CYAN</name>
<proteinExistence type="predicted"/>
<accession>A0A563VXE8</accession>
<evidence type="ECO:0000313" key="1">
    <source>
        <dbReference type="EMBL" id="VEP16096.1"/>
    </source>
</evidence>
<sequence length="89" mass="10411">MTTYLISIQIKPLTYKPSTSETLPEIMAFQEEEDRYYLAGAEQITDKLTVLLPEIHQNNPQIIRFKLEITEGDEIDANFYQDFLNLIKN</sequence>
<reference evidence="1 2" key="1">
    <citation type="submission" date="2019-01" db="EMBL/GenBank/DDBJ databases">
        <authorList>
            <person name="Brito A."/>
        </authorList>
    </citation>
    <scope>NUCLEOTIDE SEQUENCE [LARGE SCALE GENOMIC DNA]</scope>
    <source>
        <strain evidence="1">1</strain>
    </source>
</reference>
<keyword evidence="2" id="KW-1185">Reference proteome</keyword>
<dbReference type="AlphaFoldDB" id="A0A563VXE8"/>
<dbReference type="EMBL" id="CAACVJ010000338">
    <property type="protein sequence ID" value="VEP16096.1"/>
    <property type="molecule type" value="Genomic_DNA"/>
</dbReference>
<dbReference type="Proteomes" id="UP000320055">
    <property type="component" value="Unassembled WGS sequence"/>
</dbReference>